<proteinExistence type="inferred from homology"/>
<dbReference type="RefSeq" id="WP_229961058.1">
    <property type="nucleotide sequence ID" value="NZ_JAJJWI010000010.1"/>
</dbReference>
<dbReference type="PANTHER" id="PTHR21660">
    <property type="entry name" value="THIOESTERASE SUPERFAMILY MEMBER-RELATED"/>
    <property type="match status" value="1"/>
</dbReference>
<evidence type="ECO:0000313" key="4">
    <source>
        <dbReference type="EMBL" id="MFD2066237.1"/>
    </source>
</evidence>
<dbReference type="PANTHER" id="PTHR21660:SF1">
    <property type="entry name" value="ACYL-COENZYME A THIOESTERASE 13"/>
    <property type="match status" value="1"/>
</dbReference>
<dbReference type="InterPro" id="IPR003736">
    <property type="entry name" value="PAAI_dom"/>
</dbReference>
<sequence length="144" mass="15575">MENKTTDFATSVRKKFESQGYTKLLGFNVTSISDGEVEIELHLNKSHMQHHGSAHGGLIASMADTVAGFAAISVVPEDHYVVTAEIKVSYFSPGIGDKLVAKGYVIKRGRKLNFCEAEIYAVKGDEDPKLIAKASATMATITPK</sequence>
<dbReference type="Gene3D" id="3.10.129.10">
    <property type="entry name" value="Hotdog Thioesterase"/>
    <property type="match status" value="1"/>
</dbReference>
<dbReference type="NCBIfam" id="TIGR00369">
    <property type="entry name" value="unchar_dom_1"/>
    <property type="match status" value="1"/>
</dbReference>
<evidence type="ECO:0000313" key="5">
    <source>
        <dbReference type="Proteomes" id="UP001597369"/>
    </source>
</evidence>
<reference evidence="5" key="1">
    <citation type="journal article" date="2019" name="Int. J. Syst. Evol. Microbiol.">
        <title>The Global Catalogue of Microorganisms (GCM) 10K type strain sequencing project: providing services to taxonomists for standard genome sequencing and annotation.</title>
        <authorList>
            <consortium name="The Broad Institute Genomics Platform"/>
            <consortium name="The Broad Institute Genome Sequencing Center for Infectious Disease"/>
            <person name="Wu L."/>
            <person name="Ma J."/>
        </authorList>
    </citation>
    <scope>NUCLEOTIDE SEQUENCE [LARGE SCALE GENOMIC DNA]</scope>
    <source>
        <strain evidence="5">JCM 16545</strain>
    </source>
</reference>
<feature type="domain" description="Thioesterase" evidence="3">
    <location>
        <begin position="51"/>
        <end position="125"/>
    </location>
</feature>
<dbReference type="InterPro" id="IPR006683">
    <property type="entry name" value="Thioestr_dom"/>
</dbReference>
<dbReference type="CDD" id="cd03443">
    <property type="entry name" value="PaaI_thioesterase"/>
    <property type="match status" value="1"/>
</dbReference>
<gene>
    <name evidence="4" type="ORF">ACFSKU_05030</name>
</gene>
<accession>A0ABW4WWK2</accession>
<keyword evidence="5" id="KW-1185">Reference proteome</keyword>
<keyword evidence="2 4" id="KW-0378">Hydrolase</keyword>
<comment type="similarity">
    <text evidence="1">Belongs to the thioesterase PaaI family.</text>
</comment>
<evidence type="ECO:0000256" key="1">
    <source>
        <dbReference type="ARBA" id="ARBA00008324"/>
    </source>
</evidence>
<dbReference type="Proteomes" id="UP001597369">
    <property type="component" value="Unassembled WGS sequence"/>
</dbReference>
<dbReference type="SUPFAM" id="SSF54637">
    <property type="entry name" value="Thioesterase/thiol ester dehydrase-isomerase"/>
    <property type="match status" value="1"/>
</dbReference>
<organism evidence="4 5">
    <name type="scientific">Pontibacter silvestris</name>
    <dbReference type="NCBI Taxonomy" id="2305183"/>
    <lineage>
        <taxon>Bacteria</taxon>
        <taxon>Pseudomonadati</taxon>
        <taxon>Bacteroidota</taxon>
        <taxon>Cytophagia</taxon>
        <taxon>Cytophagales</taxon>
        <taxon>Hymenobacteraceae</taxon>
        <taxon>Pontibacter</taxon>
    </lineage>
</organism>
<name>A0ABW4WWK2_9BACT</name>
<dbReference type="Pfam" id="PF03061">
    <property type="entry name" value="4HBT"/>
    <property type="match status" value="1"/>
</dbReference>
<dbReference type="InterPro" id="IPR039298">
    <property type="entry name" value="ACOT13"/>
</dbReference>
<dbReference type="EC" id="3.1.2.-" evidence="4"/>
<evidence type="ECO:0000256" key="2">
    <source>
        <dbReference type="ARBA" id="ARBA00022801"/>
    </source>
</evidence>
<comment type="caution">
    <text evidence="4">The sequence shown here is derived from an EMBL/GenBank/DDBJ whole genome shotgun (WGS) entry which is preliminary data.</text>
</comment>
<dbReference type="GO" id="GO:0016787">
    <property type="term" value="F:hydrolase activity"/>
    <property type="evidence" value="ECO:0007669"/>
    <property type="project" value="UniProtKB-KW"/>
</dbReference>
<protein>
    <submittedName>
        <fullName evidence="4">PaaI family thioesterase</fullName>
        <ecNumber evidence="4">3.1.2.-</ecNumber>
    </submittedName>
</protein>
<dbReference type="InterPro" id="IPR029069">
    <property type="entry name" value="HotDog_dom_sf"/>
</dbReference>
<dbReference type="EMBL" id="JBHUHV010000018">
    <property type="protein sequence ID" value="MFD2066237.1"/>
    <property type="molecule type" value="Genomic_DNA"/>
</dbReference>
<evidence type="ECO:0000259" key="3">
    <source>
        <dbReference type="Pfam" id="PF03061"/>
    </source>
</evidence>